<organism evidence="2 3">
    <name type="scientific">Prosthecobacter fusiformis</name>
    <dbReference type="NCBI Taxonomy" id="48464"/>
    <lineage>
        <taxon>Bacteria</taxon>
        <taxon>Pseudomonadati</taxon>
        <taxon>Verrucomicrobiota</taxon>
        <taxon>Verrucomicrobiia</taxon>
        <taxon>Verrucomicrobiales</taxon>
        <taxon>Verrucomicrobiaceae</taxon>
        <taxon>Prosthecobacter</taxon>
    </lineage>
</organism>
<gene>
    <name evidence="2" type="ORF">EI77_00197</name>
</gene>
<accession>A0A4R7SR46</accession>
<evidence type="ECO:0000313" key="2">
    <source>
        <dbReference type="EMBL" id="TDU80896.1"/>
    </source>
</evidence>
<name>A0A4R7SR46_9BACT</name>
<dbReference type="InterPro" id="IPR011050">
    <property type="entry name" value="Pectin_lyase_fold/virulence"/>
</dbReference>
<dbReference type="AlphaFoldDB" id="A0A4R7SR46"/>
<dbReference type="Pfam" id="PF12951">
    <property type="entry name" value="PATR"/>
    <property type="match status" value="4"/>
</dbReference>
<dbReference type="NCBIfam" id="TIGR02595">
    <property type="entry name" value="PEP_CTERM"/>
    <property type="match status" value="1"/>
</dbReference>
<keyword evidence="3" id="KW-1185">Reference proteome</keyword>
<proteinExistence type="predicted"/>
<sequence>MMSPHPFSRPIHGRVLFLSWIASLIFSLPGLVKGAAVTWNGGGADNNWGTALNWGGQLPLSGDSLFFGGALRLTAANNLTADTQFAGITFNADAEAFTLSGNRIILGGDVTNNSTFLQTLSLAMLMQATRTFDAAAGSLTLSGILSGDGGLTKIGTQTLTLSGTASNTYTGLTSVEAGILRLDKTSNRNAVAGNLDIRNGGKVTFARSHQLADTTVVTVSGLGSVFNGQGTNSMLTSNLTETIGGLTMTGGSFNAGSGSNWTIDGAGSFTGGSENTIFVGNSSARLTFGSLSLTNMPATAGGTVPTNNSFTLYGNSPTLGIITIKEGGLFLDGSRLNLRGGNSEAAGSKLVLNSDVTVTGTTASAIWEDTAGGRTGMVRVELGGDADPVERVFDVSGGGASLTINVEITNGASLEAGLTKTGAGRLTLSGDRANSYSGLTRVNGGELVLNQSDNVIAVAGDIIVNSGGTLTMAADEQIANTAGITVNTGGTISGWLTTETIAYYTQNGGGLTASDNSGQVTITGALTLSGGNTFTINSLPGSAIAPHFQARSVVLTGANILIGGNNGTGNPRTALTVGSDGLSMAGRTITLYRGNSGVTLNLNGDFSGTGNNFILVSNSGTIEPHIDLGNAVRIFDITSGTTDISVGIVGNGGITKTGNGTLTFTGYLPKTYTGTTTVSGGILDLDQTAGTDAITGPLVIATGGTLLLSQNEQIANTTGITVQGGTISGFTTQETLAYYTQETGGFLASGNRGDLTVLGTVKLLGGRDMTINSGGADAPVWEFYAAELTGAGMLVGGNNGVGNPKTSLTIGEGGLTLGGRTITLNRGNAGVEMHLLGNLTATGTNSITTGSSGAVEAELHLGTGTRTFQITSGTTTIGVKAMGAAAIEKTGNGTLVMNTASTYSGGTTISAGTLRILNTTGSATGSGAFILASPAILTGNGRIASAADMDITVNGTLTIGAPSQTAGNALTLSTSGMGSLEIGGRVNIDLFSGQQSGVLNAATTADMLVLEGADGLTLGAGAILSISTSIAIDAENSAGWVEGTSWQVIDWSGLTGGVTGSFSNLTGSQVANFPQLPDLSPLGFFWDVSNLYTTGVITVVIPEPSRLFLVFVGIGALGMRRRRVV</sequence>
<dbReference type="OrthoDB" id="200413at2"/>
<evidence type="ECO:0000313" key="3">
    <source>
        <dbReference type="Proteomes" id="UP000295662"/>
    </source>
</evidence>
<dbReference type="EMBL" id="SOCA01000001">
    <property type="protein sequence ID" value="TDU80896.1"/>
    <property type="molecule type" value="Genomic_DNA"/>
</dbReference>
<dbReference type="SUPFAM" id="SSF51126">
    <property type="entry name" value="Pectin lyase-like"/>
    <property type="match status" value="2"/>
</dbReference>
<dbReference type="Proteomes" id="UP000295662">
    <property type="component" value="Unassembled WGS sequence"/>
</dbReference>
<reference evidence="2 3" key="1">
    <citation type="submission" date="2019-03" db="EMBL/GenBank/DDBJ databases">
        <title>Genomic Encyclopedia of Archaeal and Bacterial Type Strains, Phase II (KMG-II): from individual species to whole genera.</title>
        <authorList>
            <person name="Goeker M."/>
        </authorList>
    </citation>
    <scope>NUCLEOTIDE SEQUENCE [LARGE SCALE GENOMIC DNA]</scope>
    <source>
        <strain evidence="2 3">ATCC 25309</strain>
    </source>
</reference>
<protein>
    <submittedName>
        <fullName evidence="2">Putative secreted protein with PEP-CTERM sorting signal</fullName>
    </submittedName>
</protein>
<dbReference type="NCBIfam" id="TIGR02601">
    <property type="entry name" value="autotrns_rpt"/>
    <property type="match status" value="4"/>
</dbReference>
<dbReference type="InterPro" id="IPR013424">
    <property type="entry name" value="Ice-binding_C"/>
</dbReference>
<evidence type="ECO:0000256" key="1">
    <source>
        <dbReference type="ARBA" id="ARBA00022729"/>
    </source>
</evidence>
<comment type="caution">
    <text evidence="2">The sequence shown here is derived from an EMBL/GenBank/DDBJ whole genome shotgun (WGS) entry which is preliminary data.</text>
</comment>
<keyword evidence="1" id="KW-0732">Signal</keyword>
<dbReference type="InterPro" id="IPR013425">
    <property type="entry name" value="Autotrns_rpt"/>
</dbReference>